<sequence>MAIKFLLHAICVWTSTTCWVLTASTDDGLVRVSLKKQPLDLKRLNAARITRVGLESNVNDQGAGVVYLKNYLDTQYYGEIGIGSPSQSFSVVFDTASSNLWVPSSKCLFSIPCHLHSKFRARWSSTYTKIGNFVAFNVFSMMQQGHINHKLFSLWLSGDLTSELGGEIVFGGLDWRHFRGGHTYVPVTRSGYWEIVVGDILVESISTGVL</sequence>
<dbReference type="InterPro" id="IPR001461">
    <property type="entry name" value="Aspartic_peptidase_A1"/>
</dbReference>
<dbReference type="Gene3D" id="2.40.70.10">
    <property type="entry name" value="Acid Proteases"/>
    <property type="match status" value="3"/>
</dbReference>
<feature type="chain" id="PRO_5029916489" description="Peptidase A1 domain-containing protein" evidence="3">
    <location>
        <begin position="19"/>
        <end position="210"/>
    </location>
</feature>
<evidence type="ECO:0000259" key="4">
    <source>
        <dbReference type="PROSITE" id="PS51767"/>
    </source>
</evidence>
<dbReference type="PANTHER" id="PTHR47966">
    <property type="entry name" value="BETA-SITE APP-CLEAVING ENZYME, ISOFORM A-RELATED"/>
    <property type="match status" value="1"/>
</dbReference>
<keyword evidence="2" id="KW-1015">Disulfide bond</keyword>
<evidence type="ECO:0000256" key="1">
    <source>
        <dbReference type="ARBA" id="ARBA00007447"/>
    </source>
</evidence>
<dbReference type="SUPFAM" id="SSF50630">
    <property type="entry name" value="Acid proteases"/>
    <property type="match status" value="1"/>
</dbReference>
<keyword evidence="6" id="KW-1185">Reference proteome</keyword>
<feature type="disulfide bond" evidence="2">
    <location>
        <begin position="107"/>
        <end position="113"/>
    </location>
</feature>
<proteinExistence type="inferred from homology"/>
<feature type="domain" description="Peptidase A1" evidence="4">
    <location>
        <begin position="76"/>
        <end position="210"/>
    </location>
</feature>
<evidence type="ECO:0000256" key="2">
    <source>
        <dbReference type="PIRSR" id="PIRSR601461-2"/>
    </source>
</evidence>
<comment type="caution">
    <text evidence="5">The sequence shown here is derived from an EMBL/GenBank/DDBJ whole genome shotgun (WGS) entry which is preliminary data.</text>
</comment>
<organism evidence="5 6">
    <name type="scientific">Gossypium armourianum</name>
    <dbReference type="NCBI Taxonomy" id="34283"/>
    <lineage>
        <taxon>Eukaryota</taxon>
        <taxon>Viridiplantae</taxon>
        <taxon>Streptophyta</taxon>
        <taxon>Embryophyta</taxon>
        <taxon>Tracheophyta</taxon>
        <taxon>Spermatophyta</taxon>
        <taxon>Magnoliopsida</taxon>
        <taxon>eudicotyledons</taxon>
        <taxon>Gunneridae</taxon>
        <taxon>Pentapetalae</taxon>
        <taxon>rosids</taxon>
        <taxon>malvids</taxon>
        <taxon>Malvales</taxon>
        <taxon>Malvaceae</taxon>
        <taxon>Malvoideae</taxon>
        <taxon>Gossypium</taxon>
    </lineage>
</organism>
<dbReference type="GO" id="GO:0006508">
    <property type="term" value="P:proteolysis"/>
    <property type="evidence" value="ECO:0007669"/>
    <property type="project" value="InterPro"/>
</dbReference>
<comment type="similarity">
    <text evidence="1">Belongs to the peptidase A1 family.</text>
</comment>
<gene>
    <name evidence="5" type="ORF">Goarm_012613</name>
</gene>
<evidence type="ECO:0000313" key="5">
    <source>
        <dbReference type="EMBL" id="MBA0827870.1"/>
    </source>
</evidence>
<dbReference type="PANTHER" id="PTHR47966:SF20">
    <property type="entry name" value="ASPARTIC PROTEINASE-LIKE"/>
    <property type="match status" value="1"/>
</dbReference>
<dbReference type="EMBL" id="JABFAE010000005">
    <property type="protein sequence ID" value="MBA0827870.1"/>
    <property type="molecule type" value="Genomic_DNA"/>
</dbReference>
<dbReference type="Pfam" id="PF00026">
    <property type="entry name" value="Asp"/>
    <property type="match status" value="2"/>
</dbReference>
<dbReference type="InterPro" id="IPR021109">
    <property type="entry name" value="Peptidase_aspartic_dom_sf"/>
</dbReference>
<accession>A0A7J9J0C1</accession>
<evidence type="ECO:0000256" key="3">
    <source>
        <dbReference type="SAM" id="SignalP"/>
    </source>
</evidence>
<protein>
    <recommendedName>
        <fullName evidence="4">Peptidase A1 domain-containing protein</fullName>
    </recommendedName>
</protein>
<dbReference type="GO" id="GO:0004190">
    <property type="term" value="F:aspartic-type endopeptidase activity"/>
    <property type="evidence" value="ECO:0007669"/>
    <property type="project" value="InterPro"/>
</dbReference>
<feature type="signal peptide" evidence="3">
    <location>
        <begin position="1"/>
        <end position="18"/>
    </location>
</feature>
<reference evidence="5 6" key="1">
    <citation type="journal article" date="2019" name="Genome Biol. Evol.">
        <title>Insights into the evolution of the New World diploid cottons (Gossypium, subgenus Houzingenia) based on genome sequencing.</title>
        <authorList>
            <person name="Grover C.E."/>
            <person name="Arick M.A. 2nd"/>
            <person name="Thrash A."/>
            <person name="Conover J.L."/>
            <person name="Sanders W.S."/>
            <person name="Peterson D.G."/>
            <person name="Frelichowski J.E."/>
            <person name="Scheffler J.A."/>
            <person name="Scheffler B.E."/>
            <person name="Wendel J.F."/>
        </authorList>
    </citation>
    <scope>NUCLEOTIDE SEQUENCE [LARGE SCALE GENOMIC DNA]</scope>
    <source>
        <strain evidence="5">6</strain>
        <tissue evidence="5">Leaf</tissue>
    </source>
</reference>
<dbReference type="Proteomes" id="UP000593575">
    <property type="component" value="Unassembled WGS sequence"/>
</dbReference>
<keyword evidence="3" id="KW-0732">Signal</keyword>
<name>A0A7J9J0C1_9ROSI</name>
<dbReference type="PROSITE" id="PS51767">
    <property type="entry name" value="PEPTIDASE_A1"/>
    <property type="match status" value="1"/>
</dbReference>
<dbReference type="AlphaFoldDB" id="A0A7J9J0C1"/>
<evidence type="ECO:0000313" key="6">
    <source>
        <dbReference type="Proteomes" id="UP000593575"/>
    </source>
</evidence>
<dbReference type="InterPro" id="IPR033121">
    <property type="entry name" value="PEPTIDASE_A1"/>
</dbReference>